<gene>
    <name evidence="5" type="ORF">EV644_1165</name>
</gene>
<organism evidence="5 6">
    <name type="scientific">Kribbella orskensis</name>
    <dbReference type="NCBI Taxonomy" id="2512216"/>
    <lineage>
        <taxon>Bacteria</taxon>
        <taxon>Bacillati</taxon>
        <taxon>Actinomycetota</taxon>
        <taxon>Actinomycetes</taxon>
        <taxon>Propionibacteriales</taxon>
        <taxon>Kribbellaceae</taxon>
        <taxon>Kribbella</taxon>
    </lineage>
</organism>
<feature type="transmembrane region" description="Helical" evidence="2">
    <location>
        <begin position="12"/>
        <end position="37"/>
    </location>
</feature>
<feature type="domain" description="RCK N-terminal" evidence="3">
    <location>
        <begin position="106"/>
        <end position="220"/>
    </location>
</feature>
<dbReference type="InterPro" id="IPR006037">
    <property type="entry name" value="RCK_C"/>
</dbReference>
<feature type="transmembrane region" description="Helical" evidence="2">
    <location>
        <begin position="57"/>
        <end position="85"/>
    </location>
</feature>
<sequence length="330" mass="35613">MGTLRRIRLALLALGVVVGAGTLGYVMLGFGVLDALYQTVTTVTTVGFREVHPLNAAGQLFTIVLILAGVGTALYTFGVLLEALIEGHLHQHLERRRMDRDISRMTNHFIICGWGRVGRASAHYLAATGQQIVVIDRNPDRLERLEHATVLGDVTDDDVLAAAGIARARALIAAVDTDADNVYVTLSSRAMRPELVIIARARTEASKAKLVRAGANRAVNPQLIGGRRMAAFAQQPHVAEFLDVVMHDETLDFRIEEVEIPSSSRLAGRCLRDAALLETTGALLLAVRLSATGLFLPNPTPDTRLEPQTILIAFGTPTQLNALRLHCGAA</sequence>
<dbReference type="PROSITE" id="PS51201">
    <property type="entry name" value="RCK_N"/>
    <property type="match status" value="1"/>
</dbReference>
<dbReference type="SUPFAM" id="SSF81324">
    <property type="entry name" value="Voltage-gated potassium channels"/>
    <property type="match status" value="1"/>
</dbReference>
<evidence type="ECO:0000259" key="4">
    <source>
        <dbReference type="PROSITE" id="PS51202"/>
    </source>
</evidence>
<reference evidence="5 6" key="1">
    <citation type="journal article" date="2015" name="Stand. Genomic Sci.">
        <title>Genomic Encyclopedia of Bacterial and Archaeal Type Strains, Phase III: the genomes of soil and plant-associated and newly described type strains.</title>
        <authorList>
            <person name="Whitman W.B."/>
            <person name="Woyke T."/>
            <person name="Klenk H.P."/>
            <person name="Zhou Y."/>
            <person name="Lilburn T.G."/>
            <person name="Beck B.J."/>
            <person name="De Vos P."/>
            <person name="Vandamme P."/>
            <person name="Eisen J.A."/>
            <person name="Garrity G."/>
            <person name="Hugenholtz P."/>
            <person name="Kyrpides N.C."/>
        </authorList>
    </citation>
    <scope>NUCLEOTIDE SEQUENCE [LARGE SCALE GENOMIC DNA]</scope>
    <source>
        <strain evidence="5 6">VKM Ac-2538</strain>
    </source>
</reference>
<dbReference type="Gene3D" id="1.10.287.70">
    <property type="match status" value="1"/>
</dbReference>
<keyword evidence="2" id="KW-0812">Transmembrane</keyword>
<proteinExistence type="predicted"/>
<keyword evidence="2" id="KW-0472">Membrane</keyword>
<dbReference type="InterPro" id="IPR036721">
    <property type="entry name" value="RCK_C_sf"/>
</dbReference>
<keyword evidence="6" id="KW-1185">Reference proteome</keyword>
<dbReference type="EMBL" id="SLWM01000016">
    <property type="protein sequence ID" value="TCO16636.1"/>
    <property type="molecule type" value="Genomic_DNA"/>
</dbReference>
<dbReference type="Proteomes" id="UP000295818">
    <property type="component" value="Unassembled WGS sequence"/>
</dbReference>
<evidence type="ECO:0000256" key="1">
    <source>
        <dbReference type="ARBA" id="ARBA00004651"/>
    </source>
</evidence>
<name>A0ABY2BCV4_9ACTN</name>
<keyword evidence="5" id="KW-0407">Ion channel</keyword>
<dbReference type="InterPro" id="IPR013099">
    <property type="entry name" value="K_chnl_dom"/>
</dbReference>
<keyword evidence="2" id="KW-1133">Transmembrane helix</keyword>
<comment type="caution">
    <text evidence="5">The sequence shown here is derived from an EMBL/GenBank/DDBJ whole genome shotgun (WGS) entry which is preliminary data.</text>
</comment>
<feature type="domain" description="RCK C-terminal" evidence="4">
    <location>
        <begin position="243"/>
        <end position="329"/>
    </location>
</feature>
<dbReference type="SUPFAM" id="SSF51735">
    <property type="entry name" value="NAD(P)-binding Rossmann-fold domains"/>
    <property type="match status" value="1"/>
</dbReference>
<dbReference type="Gene3D" id="3.40.50.720">
    <property type="entry name" value="NAD(P)-binding Rossmann-like Domain"/>
    <property type="match status" value="1"/>
</dbReference>
<dbReference type="SUPFAM" id="SSF116726">
    <property type="entry name" value="TrkA C-terminal domain-like"/>
    <property type="match status" value="1"/>
</dbReference>
<dbReference type="PANTHER" id="PTHR43833:SF9">
    <property type="entry name" value="POTASSIUM CHANNEL PROTEIN YUGO-RELATED"/>
    <property type="match status" value="1"/>
</dbReference>
<dbReference type="Pfam" id="PF07885">
    <property type="entry name" value="Ion_trans_2"/>
    <property type="match status" value="1"/>
</dbReference>
<dbReference type="InterPro" id="IPR050721">
    <property type="entry name" value="Trk_Ktr_HKT_K-transport"/>
</dbReference>
<dbReference type="Pfam" id="PF02080">
    <property type="entry name" value="TrkA_C"/>
    <property type="match status" value="1"/>
</dbReference>
<dbReference type="InterPro" id="IPR036291">
    <property type="entry name" value="NAD(P)-bd_dom_sf"/>
</dbReference>
<evidence type="ECO:0000259" key="3">
    <source>
        <dbReference type="PROSITE" id="PS51201"/>
    </source>
</evidence>
<evidence type="ECO:0000313" key="5">
    <source>
        <dbReference type="EMBL" id="TCO16636.1"/>
    </source>
</evidence>
<evidence type="ECO:0000313" key="6">
    <source>
        <dbReference type="Proteomes" id="UP000295818"/>
    </source>
</evidence>
<accession>A0ABY2BCV4</accession>
<comment type="subcellular location">
    <subcellularLocation>
        <location evidence="1">Cell membrane</location>
        <topology evidence="1">Multi-pass membrane protein</topology>
    </subcellularLocation>
</comment>
<dbReference type="InterPro" id="IPR003148">
    <property type="entry name" value="RCK_N"/>
</dbReference>
<evidence type="ECO:0000256" key="2">
    <source>
        <dbReference type="SAM" id="Phobius"/>
    </source>
</evidence>
<dbReference type="PANTHER" id="PTHR43833">
    <property type="entry name" value="POTASSIUM CHANNEL PROTEIN 2-RELATED-RELATED"/>
    <property type="match status" value="1"/>
</dbReference>
<dbReference type="Gene3D" id="3.30.70.1450">
    <property type="entry name" value="Regulator of K+ conductance, C-terminal domain"/>
    <property type="match status" value="1"/>
</dbReference>
<dbReference type="GO" id="GO:0034220">
    <property type="term" value="P:monoatomic ion transmembrane transport"/>
    <property type="evidence" value="ECO:0007669"/>
    <property type="project" value="UniProtKB-KW"/>
</dbReference>
<keyword evidence="5" id="KW-0406">Ion transport</keyword>
<protein>
    <submittedName>
        <fullName evidence="5">Voltage-gated potassium channel</fullName>
    </submittedName>
</protein>
<keyword evidence="5" id="KW-0813">Transport</keyword>
<dbReference type="PROSITE" id="PS51202">
    <property type="entry name" value="RCK_C"/>
    <property type="match status" value="1"/>
</dbReference>
<dbReference type="Pfam" id="PF02254">
    <property type="entry name" value="TrkA_N"/>
    <property type="match status" value="1"/>
</dbReference>